<dbReference type="SUPFAM" id="SSF51126">
    <property type="entry name" value="Pectin lyase-like"/>
    <property type="match status" value="1"/>
</dbReference>
<dbReference type="SUPFAM" id="SSF103515">
    <property type="entry name" value="Autotransporter"/>
    <property type="match status" value="1"/>
</dbReference>
<proteinExistence type="predicted"/>
<dbReference type="EMBL" id="BMCT01000004">
    <property type="protein sequence ID" value="GGF67911.1"/>
    <property type="molecule type" value="Genomic_DNA"/>
</dbReference>
<dbReference type="Proteomes" id="UP000606044">
    <property type="component" value="Unassembled WGS sequence"/>
</dbReference>
<dbReference type="NCBIfam" id="TIGR01414">
    <property type="entry name" value="autotrans_barl"/>
    <property type="match status" value="1"/>
</dbReference>
<reference evidence="2" key="2">
    <citation type="submission" date="2020-09" db="EMBL/GenBank/DDBJ databases">
        <authorList>
            <person name="Sun Q."/>
            <person name="Sedlacek I."/>
        </authorList>
    </citation>
    <scope>NUCLEOTIDE SEQUENCE</scope>
    <source>
        <strain evidence="2">CCM 7897</strain>
    </source>
</reference>
<feature type="domain" description="Autotransporter" evidence="1">
    <location>
        <begin position="316"/>
        <end position="597"/>
    </location>
</feature>
<evidence type="ECO:0000259" key="1">
    <source>
        <dbReference type="PROSITE" id="PS51208"/>
    </source>
</evidence>
<reference evidence="2" key="1">
    <citation type="journal article" date="2014" name="Int. J. Syst. Evol. Microbiol.">
        <title>Complete genome sequence of Corynebacterium casei LMG S-19264T (=DSM 44701T), isolated from a smear-ripened cheese.</title>
        <authorList>
            <consortium name="US DOE Joint Genome Institute (JGI-PGF)"/>
            <person name="Walter F."/>
            <person name="Albersmeier A."/>
            <person name="Kalinowski J."/>
            <person name="Ruckert C."/>
        </authorList>
    </citation>
    <scope>NUCLEOTIDE SEQUENCE</scope>
    <source>
        <strain evidence="2">CCM 7897</strain>
    </source>
</reference>
<dbReference type="GO" id="GO:0019867">
    <property type="term" value="C:outer membrane"/>
    <property type="evidence" value="ECO:0007669"/>
    <property type="project" value="InterPro"/>
</dbReference>
<dbReference type="InterPro" id="IPR005546">
    <property type="entry name" value="Autotransporte_beta"/>
</dbReference>
<dbReference type="InterPro" id="IPR006315">
    <property type="entry name" value="OM_autotransptr_brl_dom"/>
</dbReference>
<dbReference type="Gene3D" id="2.40.128.130">
    <property type="entry name" value="Autotransporter beta-domain"/>
    <property type="match status" value="1"/>
</dbReference>
<dbReference type="InterPro" id="IPR012332">
    <property type="entry name" value="Autotransporter_pectin_lyase_C"/>
</dbReference>
<dbReference type="InterPro" id="IPR011050">
    <property type="entry name" value="Pectin_lyase_fold/virulence"/>
</dbReference>
<organism evidence="2 3">
    <name type="scientific">Azorhizobium oxalatiphilum</name>
    <dbReference type="NCBI Taxonomy" id="980631"/>
    <lineage>
        <taxon>Bacteria</taxon>
        <taxon>Pseudomonadati</taxon>
        <taxon>Pseudomonadota</taxon>
        <taxon>Alphaproteobacteria</taxon>
        <taxon>Hyphomicrobiales</taxon>
        <taxon>Xanthobacteraceae</taxon>
        <taxon>Azorhizobium</taxon>
    </lineage>
</organism>
<sequence>MLVNLNGTLAFNRSDTYFFPGTISGDGQVIFTGSGTVRFSSPDAYTGPISVNDATMHLEEGSVSTSPVTVNDGGVISGNGTIGGLVVNNGGVAAPGNSPGTISVSGPVTFNSGSVYRVDVTPAGEHDLIIATGAVTLSSGANVQVVAVPGVYAVNSQYAIVTTTLANGRTGTFGGVTSDFAFLTPTLTYDSQNVYLTLVYDDGSSTGGGGGSGGGTSSPRFAAYATSANTLASANAAQALGLGNPLFDAIVTLPVSGVPVAFNAISGEIYPSTASVIQQQSSYLRDAVTTRLRQSVTAPGAESLAPAGRGATAQLSASLTPTLWAQGYGGWGNTFGDGNAASISNSIGGFLIGADVAVLPNARMGVFGGYSQSQFDVDARSSSGSMDNYDVGLYGAAQFGALAVRGGLSYTWHDVSVDRTVAFPGVYQTLSAGYDTGTTQVFGELGYDVTVGAYAFEPFVGAAYVATNGASFSETSRLPGSFTGLNVDMASFDTFYTTLGLRAATSVQVMGYTLSPSVTVGWQHAFGDVAPTAAMRFQGGVTPFQISGAPIAQDGLLLGAGLSYALSDMASLAVNYTGQIASSASQNAFSAQFSLKF</sequence>
<dbReference type="PROSITE" id="PS51208">
    <property type="entry name" value="AUTOTRANSPORTER"/>
    <property type="match status" value="1"/>
</dbReference>
<dbReference type="AlphaFoldDB" id="A0A917C1N0"/>
<gene>
    <name evidence="2" type="ORF">GCM10007301_29530</name>
</gene>
<evidence type="ECO:0000313" key="3">
    <source>
        <dbReference type="Proteomes" id="UP000606044"/>
    </source>
</evidence>
<dbReference type="InterPro" id="IPR036709">
    <property type="entry name" value="Autotransporte_beta_dom_sf"/>
</dbReference>
<protein>
    <recommendedName>
        <fullName evidence="1">Autotransporter domain-containing protein</fullName>
    </recommendedName>
</protein>
<accession>A0A917C1N0</accession>
<dbReference type="RefSeq" id="WP_244644421.1">
    <property type="nucleotide sequence ID" value="NZ_BMCT01000004.1"/>
</dbReference>
<dbReference type="Gene3D" id="2.160.20.20">
    <property type="match status" value="1"/>
</dbReference>
<evidence type="ECO:0000313" key="2">
    <source>
        <dbReference type="EMBL" id="GGF67911.1"/>
    </source>
</evidence>
<dbReference type="SMART" id="SM00869">
    <property type="entry name" value="Autotransporter"/>
    <property type="match status" value="1"/>
</dbReference>
<dbReference type="Pfam" id="PF03797">
    <property type="entry name" value="Autotransporter"/>
    <property type="match status" value="1"/>
</dbReference>
<keyword evidence="3" id="KW-1185">Reference proteome</keyword>
<comment type="caution">
    <text evidence="2">The sequence shown here is derived from an EMBL/GenBank/DDBJ whole genome shotgun (WGS) entry which is preliminary data.</text>
</comment>
<name>A0A917C1N0_9HYPH</name>